<dbReference type="SUPFAM" id="SSF51735">
    <property type="entry name" value="NAD(P)-binding Rossmann-fold domains"/>
    <property type="match status" value="1"/>
</dbReference>
<accession>A0AAN7GVJ9</accession>
<reference evidence="3" key="2">
    <citation type="submission" date="2023-05" db="EMBL/GenBank/DDBJ databases">
        <authorList>
            <consortium name="Lawrence Berkeley National Laboratory"/>
            <person name="Steindorff A."/>
            <person name="Hensen N."/>
            <person name="Bonometti L."/>
            <person name="Westerberg I."/>
            <person name="Brannstrom I.O."/>
            <person name="Guillou S."/>
            <person name="Cros-Aarteil S."/>
            <person name="Calhoun S."/>
            <person name="Haridas S."/>
            <person name="Kuo A."/>
            <person name="Mondo S."/>
            <person name="Pangilinan J."/>
            <person name="Riley R."/>
            <person name="Labutti K."/>
            <person name="Andreopoulos B."/>
            <person name="Lipzen A."/>
            <person name="Chen C."/>
            <person name="Yanf M."/>
            <person name="Daum C."/>
            <person name="Ng V."/>
            <person name="Clum A."/>
            <person name="Ohm R."/>
            <person name="Martin F."/>
            <person name="Silar P."/>
            <person name="Natvig D."/>
            <person name="Lalanne C."/>
            <person name="Gautier V."/>
            <person name="Ament-Velasquez S.L."/>
            <person name="Kruys A."/>
            <person name="Hutchinson M.I."/>
            <person name="Powell A.J."/>
            <person name="Barry K."/>
            <person name="Miller A.N."/>
            <person name="Grigoriev I.V."/>
            <person name="Debuchy R."/>
            <person name="Gladieux P."/>
            <person name="Thoren M.H."/>
            <person name="Johannesson H."/>
        </authorList>
    </citation>
    <scope>NUCLEOTIDE SEQUENCE</scope>
    <source>
        <strain evidence="3">CBS 990.96</strain>
    </source>
</reference>
<organism evidence="3 4">
    <name type="scientific">Podospora fimiseda</name>
    <dbReference type="NCBI Taxonomy" id="252190"/>
    <lineage>
        <taxon>Eukaryota</taxon>
        <taxon>Fungi</taxon>
        <taxon>Dikarya</taxon>
        <taxon>Ascomycota</taxon>
        <taxon>Pezizomycotina</taxon>
        <taxon>Sordariomycetes</taxon>
        <taxon>Sordariomycetidae</taxon>
        <taxon>Sordariales</taxon>
        <taxon>Podosporaceae</taxon>
        <taxon>Podospora</taxon>
    </lineage>
</organism>
<dbReference type="EMBL" id="MU865360">
    <property type="protein sequence ID" value="KAK4225767.1"/>
    <property type="molecule type" value="Genomic_DNA"/>
</dbReference>
<name>A0AAN7GVJ9_9PEZI</name>
<dbReference type="AlphaFoldDB" id="A0AAN7GVJ9"/>
<comment type="caution">
    <text evidence="3">The sequence shown here is derived from an EMBL/GenBank/DDBJ whole genome shotgun (WGS) entry which is preliminary data.</text>
</comment>
<evidence type="ECO:0000313" key="4">
    <source>
        <dbReference type="Proteomes" id="UP001301958"/>
    </source>
</evidence>
<dbReference type="InterPro" id="IPR036291">
    <property type="entry name" value="NAD(P)-bd_dom_sf"/>
</dbReference>
<protein>
    <recommendedName>
        <fullName evidence="5">Oxidoreductase</fullName>
    </recommendedName>
</protein>
<dbReference type="GO" id="GO:0016491">
    <property type="term" value="F:oxidoreductase activity"/>
    <property type="evidence" value="ECO:0007669"/>
    <property type="project" value="UniProtKB-KW"/>
</dbReference>
<dbReference type="Gene3D" id="3.40.50.720">
    <property type="entry name" value="NAD(P)-binding Rossmann-like Domain"/>
    <property type="match status" value="1"/>
</dbReference>
<gene>
    <name evidence="3" type="ORF">QBC38DRAFT_530279</name>
</gene>
<dbReference type="PANTHER" id="PTHR42901:SF1">
    <property type="entry name" value="ALCOHOL DEHYDROGENASE"/>
    <property type="match status" value="1"/>
</dbReference>
<dbReference type="Proteomes" id="UP001301958">
    <property type="component" value="Unassembled WGS sequence"/>
</dbReference>
<proteinExistence type="inferred from homology"/>
<keyword evidence="4" id="KW-1185">Reference proteome</keyword>
<dbReference type="Pfam" id="PF00106">
    <property type="entry name" value="adh_short"/>
    <property type="match status" value="1"/>
</dbReference>
<dbReference type="InterPro" id="IPR002347">
    <property type="entry name" value="SDR_fam"/>
</dbReference>
<evidence type="ECO:0000256" key="2">
    <source>
        <dbReference type="ARBA" id="ARBA00023002"/>
    </source>
</evidence>
<dbReference type="CDD" id="cd05233">
    <property type="entry name" value="SDR_c"/>
    <property type="match status" value="1"/>
</dbReference>
<reference evidence="3" key="1">
    <citation type="journal article" date="2023" name="Mol. Phylogenet. Evol.">
        <title>Genome-scale phylogeny and comparative genomics of the fungal order Sordariales.</title>
        <authorList>
            <person name="Hensen N."/>
            <person name="Bonometti L."/>
            <person name="Westerberg I."/>
            <person name="Brannstrom I.O."/>
            <person name="Guillou S."/>
            <person name="Cros-Aarteil S."/>
            <person name="Calhoun S."/>
            <person name="Haridas S."/>
            <person name="Kuo A."/>
            <person name="Mondo S."/>
            <person name="Pangilinan J."/>
            <person name="Riley R."/>
            <person name="LaButti K."/>
            <person name="Andreopoulos B."/>
            <person name="Lipzen A."/>
            <person name="Chen C."/>
            <person name="Yan M."/>
            <person name="Daum C."/>
            <person name="Ng V."/>
            <person name="Clum A."/>
            <person name="Steindorff A."/>
            <person name="Ohm R.A."/>
            <person name="Martin F."/>
            <person name="Silar P."/>
            <person name="Natvig D.O."/>
            <person name="Lalanne C."/>
            <person name="Gautier V."/>
            <person name="Ament-Velasquez S.L."/>
            <person name="Kruys A."/>
            <person name="Hutchinson M.I."/>
            <person name="Powell A.J."/>
            <person name="Barry K."/>
            <person name="Miller A.N."/>
            <person name="Grigoriev I.V."/>
            <person name="Debuchy R."/>
            <person name="Gladieux P."/>
            <person name="Hiltunen Thoren M."/>
            <person name="Johannesson H."/>
        </authorList>
    </citation>
    <scope>NUCLEOTIDE SEQUENCE</scope>
    <source>
        <strain evidence="3">CBS 990.96</strain>
    </source>
</reference>
<keyword evidence="2" id="KW-0560">Oxidoreductase</keyword>
<sequence>MAFLGTSPRETNWAEIKDFVKYHHDTYDEILPKNFNLAGKSVFVSGASMGIGKATAVRYAAAGCSKIAIGARSPLEDVKKAVMAAAAEAGHPEPTVVVLSLDVTSEESVKAASQVVAEAFGGSLDVLVANAGYNTPWRPIDESDPTEWWKTLDTNLLGLHLCSRSFIPLLLKSDTKLLLALSSIAALRVDCGAGAYAIAKVATCRFVEFADQEYHTKGLIAIAIQPGAVKTDLALKLPDFLHPLLVDTPELPADNFLWLTAERRTWLSGRFICSNWDVTELEGRKEEIVEKNLLKFKMHF</sequence>
<comment type="similarity">
    <text evidence="1">Belongs to the short-chain dehydrogenases/reductases (SDR) family.</text>
</comment>
<dbReference type="PRINTS" id="PR00081">
    <property type="entry name" value="GDHRDH"/>
</dbReference>
<evidence type="ECO:0000256" key="1">
    <source>
        <dbReference type="ARBA" id="ARBA00006484"/>
    </source>
</evidence>
<evidence type="ECO:0000313" key="3">
    <source>
        <dbReference type="EMBL" id="KAK4225767.1"/>
    </source>
</evidence>
<evidence type="ECO:0008006" key="5">
    <source>
        <dbReference type="Google" id="ProtNLM"/>
    </source>
</evidence>
<dbReference type="PANTHER" id="PTHR42901">
    <property type="entry name" value="ALCOHOL DEHYDROGENASE"/>
    <property type="match status" value="1"/>
</dbReference>